<dbReference type="EMBL" id="OX395129">
    <property type="protein sequence ID" value="CAI5773029.1"/>
    <property type="molecule type" value="Genomic_DNA"/>
</dbReference>
<organism evidence="2 3">
    <name type="scientific">Podarcis lilfordi</name>
    <name type="common">Lilford's wall lizard</name>
    <dbReference type="NCBI Taxonomy" id="74358"/>
    <lineage>
        <taxon>Eukaryota</taxon>
        <taxon>Metazoa</taxon>
        <taxon>Chordata</taxon>
        <taxon>Craniata</taxon>
        <taxon>Vertebrata</taxon>
        <taxon>Euteleostomi</taxon>
        <taxon>Lepidosauria</taxon>
        <taxon>Squamata</taxon>
        <taxon>Bifurcata</taxon>
        <taxon>Unidentata</taxon>
        <taxon>Episquamata</taxon>
        <taxon>Laterata</taxon>
        <taxon>Lacertibaenia</taxon>
        <taxon>Lacertidae</taxon>
        <taxon>Podarcis</taxon>
    </lineage>
</organism>
<keyword evidence="1" id="KW-1133">Transmembrane helix</keyword>
<dbReference type="InterPro" id="IPR036397">
    <property type="entry name" value="RNaseH_sf"/>
</dbReference>
<feature type="transmembrane region" description="Helical" evidence="1">
    <location>
        <begin position="51"/>
        <end position="68"/>
    </location>
</feature>
<dbReference type="InterPro" id="IPR039537">
    <property type="entry name" value="Retrotran_Ty1/copia-like"/>
</dbReference>
<proteinExistence type="predicted"/>
<evidence type="ECO:0000313" key="3">
    <source>
        <dbReference type="Proteomes" id="UP001178461"/>
    </source>
</evidence>
<accession>A0AA35K8W7</accession>
<gene>
    <name evidence="2" type="ORF">PODLI_1B009991</name>
</gene>
<keyword evidence="1" id="KW-0472">Membrane</keyword>
<dbReference type="PANTHER" id="PTHR42648:SF18">
    <property type="entry name" value="RETROTRANSPOSON, UNCLASSIFIED-LIKE PROTEIN"/>
    <property type="match status" value="1"/>
</dbReference>
<dbReference type="GO" id="GO:0003676">
    <property type="term" value="F:nucleic acid binding"/>
    <property type="evidence" value="ECO:0007669"/>
    <property type="project" value="InterPro"/>
</dbReference>
<keyword evidence="3" id="KW-1185">Reference proteome</keyword>
<reference evidence="2" key="1">
    <citation type="submission" date="2022-12" db="EMBL/GenBank/DDBJ databases">
        <authorList>
            <person name="Alioto T."/>
            <person name="Alioto T."/>
            <person name="Gomez Garrido J."/>
        </authorList>
    </citation>
    <scope>NUCLEOTIDE SEQUENCE</scope>
</reference>
<dbReference type="Proteomes" id="UP001178461">
    <property type="component" value="Chromosome 4"/>
</dbReference>
<name>A0AA35K8W7_9SAUR</name>
<dbReference type="Gene3D" id="3.30.420.10">
    <property type="entry name" value="Ribonuclease H-like superfamily/Ribonuclease H"/>
    <property type="match status" value="1"/>
</dbReference>
<dbReference type="InterPro" id="IPR012337">
    <property type="entry name" value="RNaseH-like_sf"/>
</dbReference>
<keyword evidence="1" id="KW-0812">Transmembrane</keyword>
<dbReference type="PANTHER" id="PTHR42648">
    <property type="entry name" value="TRANSPOSASE, PUTATIVE-RELATED"/>
    <property type="match status" value="1"/>
</dbReference>
<sequence>MREHRKEVLGIAFTPFGIRRRKGTRGLNASAASCSCSENNPSLYLLVELNLASHSIMLILIWLHVLLLKMKKEHILDPRPRSLHLQELLMDYSLWLCPGRNKEGQNSNSGSRGWLRFIGHLHERLVDCPPLLQGGREKRLKEARGSTDSWWKEEVFSQATELKVTVLESYWQRGWTLSVSLGKRNKIRECFGYKFMSSWKGLFNSSLSLAARCKSTNNLQFACVRKKKLLLDFAACLEKFQKFLDGKGIDHKVAVSQEAWNRGVCVKVNKELQKGMNAQLLSSHLPHEYWAESLASYLHVWLRKVSTELGCSPFEKLFNRKPSVAYFKVFGSHVRTEAPGGVKNARGIFVGYEKGLYRVILSESGQVILTKFLESAPKIYDKLTAYVKEKRLQWDAYNSIGLRMCVADCSVCGNIGSEGAELQRRGSQAEGGVSNQQQSNLAQCRAWELAIRHHKQGRLRGSVRGKPQVLFLRVHRTRDMEGEGAAAATCNICAMFVILPENKQQYTCTCGLEQREITFLLQLTNERSIFKYSVLRARSKFVPVRVRGQTTRQYFVKNCFSKIEIELHCILLPSCCNQFQNDGTCEIHVTNESHSEIKSLKRRAASAGIFRSMFWLEMLHLRENSKHF</sequence>
<protein>
    <submittedName>
        <fullName evidence="2">Retrovirus-related Pol polyprotein from transposon TNT 1-94</fullName>
    </submittedName>
</protein>
<dbReference type="AlphaFoldDB" id="A0AA35K8W7"/>
<dbReference type="SUPFAM" id="SSF53098">
    <property type="entry name" value="Ribonuclease H-like"/>
    <property type="match status" value="1"/>
</dbReference>
<evidence type="ECO:0000256" key="1">
    <source>
        <dbReference type="SAM" id="Phobius"/>
    </source>
</evidence>
<evidence type="ECO:0000313" key="2">
    <source>
        <dbReference type="EMBL" id="CAI5773029.1"/>
    </source>
</evidence>